<evidence type="ECO:0000256" key="2">
    <source>
        <dbReference type="ARBA" id="ARBA00023108"/>
    </source>
</evidence>
<reference evidence="5" key="1">
    <citation type="journal article" date="2023" name="G3 (Bethesda)">
        <title>Whole genome assemblies of Zophobas morio and Tenebrio molitor.</title>
        <authorList>
            <person name="Kaur S."/>
            <person name="Stinson S.A."/>
            <person name="diCenzo G.C."/>
        </authorList>
    </citation>
    <scope>NUCLEOTIDE SEQUENCE</scope>
    <source>
        <strain evidence="5">QUZm001</strain>
    </source>
</reference>
<dbReference type="FunFam" id="3.15.10.30:FF:000001">
    <property type="entry name" value="Takeout-like protein 1"/>
    <property type="match status" value="1"/>
</dbReference>
<dbReference type="EMBL" id="JALNTZ010000005">
    <property type="protein sequence ID" value="KAJ3651248.1"/>
    <property type="molecule type" value="Genomic_DNA"/>
</dbReference>
<feature type="signal peptide" evidence="4">
    <location>
        <begin position="1"/>
        <end position="18"/>
    </location>
</feature>
<protein>
    <submittedName>
        <fullName evidence="5">Uncharacterized protein</fullName>
    </submittedName>
</protein>
<evidence type="ECO:0000256" key="3">
    <source>
        <dbReference type="ARBA" id="ARBA00060902"/>
    </source>
</evidence>
<comment type="similarity">
    <text evidence="3">Belongs to the TO family.</text>
</comment>
<dbReference type="PANTHER" id="PTHR11008:SF32">
    <property type="entry name" value="CIRCADIAN CLOCK-CONTROLLED PROTEIN DAYWAKE-RELATED"/>
    <property type="match status" value="1"/>
</dbReference>
<dbReference type="Pfam" id="PF06585">
    <property type="entry name" value="JHBP"/>
    <property type="match status" value="1"/>
</dbReference>
<keyword evidence="1 4" id="KW-0732">Signal</keyword>
<organism evidence="5 6">
    <name type="scientific">Zophobas morio</name>
    <dbReference type="NCBI Taxonomy" id="2755281"/>
    <lineage>
        <taxon>Eukaryota</taxon>
        <taxon>Metazoa</taxon>
        <taxon>Ecdysozoa</taxon>
        <taxon>Arthropoda</taxon>
        <taxon>Hexapoda</taxon>
        <taxon>Insecta</taxon>
        <taxon>Pterygota</taxon>
        <taxon>Neoptera</taxon>
        <taxon>Endopterygota</taxon>
        <taxon>Coleoptera</taxon>
        <taxon>Polyphaga</taxon>
        <taxon>Cucujiformia</taxon>
        <taxon>Tenebrionidae</taxon>
        <taxon>Zophobas</taxon>
    </lineage>
</organism>
<proteinExistence type="inferred from homology"/>
<dbReference type="GO" id="GO:0005615">
    <property type="term" value="C:extracellular space"/>
    <property type="evidence" value="ECO:0007669"/>
    <property type="project" value="TreeGrafter"/>
</dbReference>
<dbReference type="InterPro" id="IPR010562">
    <property type="entry name" value="Haemolymph_juvenile_hormone-bd"/>
</dbReference>
<keyword evidence="2" id="KW-0090">Biological rhythms</keyword>
<dbReference type="GO" id="GO:0007623">
    <property type="term" value="P:circadian rhythm"/>
    <property type="evidence" value="ECO:0007669"/>
    <property type="project" value="UniProtKB-ARBA"/>
</dbReference>
<dbReference type="AlphaFoldDB" id="A0AA38MCC1"/>
<gene>
    <name evidence="5" type="ORF">Zmor_017298</name>
</gene>
<evidence type="ECO:0000256" key="4">
    <source>
        <dbReference type="SAM" id="SignalP"/>
    </source>
</evidence>
<keyword evidence="6" id="KW-1185">Reference proteome</keyword>
<dbReference type="Gene3D" id="3.15.10.30">
    <property type="entry name" value="Haemolymph juvenile hormone binding protein"/>
    <property type="match status" value="1"/>
</dbReference>
<feature type="chain" id="PRO_5041262310" evidence="4">
    <location>
        <begin position="19"/>
        <end position="247"/>
    </location>
</feature>
<name>A0AA38MCC1_9CUCU</name>
<dbReference type="Proteomes" id="UP001168821">
    <property type="component" value="Unassembled WGS sequence"/>
</dbReference>
<sequence>MKLPTISVCLSLVFVTFGAKLPSSFIKCNIKQKDFQQCLTKAVEHAIKQMNRPFKEVSLLSLEPLELPAMIIDAGSQIVHAQQSFKNLKFSGFNETTCSKVEFDVNAKTLKLDCLVPHFRFVFDYSVNGRLFLFSFYGKGPGWVIFQDNRIEIMFTLGQYEKNGRQYYNVIKQQLTTSPRAIDFEFENLFDGDQESAGRFNKILKENVLEVYEDVKSGYDEAFGRMFAFVFDRFLTRVPVVYLFGEQ</sequence>
<evidence type="ECO:0000313" key="5">
    <source>
        <dbReference type="EMBL" id="KAJ3651248.1"/>
    </source>
</evidence>
<accession>A0AA38MCC1</accession>
<dbReference type="InterPro" id="IPR038606">
    <property type="entry name" value="To_sf"/>
</dbReference>
<comment type="caution">
    <text evidence="5">The sequence shown here is derived from an EMBL/GenBank/DDBJ whole genome shotgun (WGS) entry which is preliminary data.</text>
</comment>
<dbReference type="PANTHER" id="PTHR11008">
    <property type="entry name" value="PROTEIN TAKEOUT-LIKE PROTEIN"/>
    <property type="match status" value="1"/>
</dbReference>
<dbReference type="SMART" id="SM00700">
    <property type="entry name" value="JHBP"/>
    <property type="match status" value="1"/>
</dbReference>
<evidence type="ECO:0000313" key="6">
    <source>
        <dbReference type="Proteomes" id="UP001168821"/>
    </source>
</evidence>
<evidence type="ECO:0000256" key="1">
    <source>
        <dbReference type="ARBA" id="ARBA00022729"/>
    </source>
</evidence>